<dbReference type="Pfam" id="PF00132">
    <property type="entry name" value="Hexapep"/>
    <property type="match status" value="1"/>
</dbReference>
<comment type="pathway">
    <text evidence="7">Glycolipid biosynthesis; lipid IV(A) biosynthesis; lipid IV(A) from (3R)-3-hydroxytetradecanoyl-[acyl-carrier-protein] and UDP-N-acetyl-alpha-D-glucosamine: step 1/6.</text>
</comment>
<keyword evidence="2 7" id="KW-0441">Lipid A biosynthesis</keyword>
<keyword evidence="4 7" id="KW-0677">Repeat</keyword>
<dbReference type="InterPro" id="IPR010137">
    <property type="entry name" value="Lipid_A_LpxA"/>
</dbReference>
<organism evidence="9 10">
    <name type="scientific">Pigmentiphaga aceris</name>
    <dbReference type="NCBI Taxonomy" id="1940612"/>
    <lineage>
        <taxon>Bacteria</taxon>
        <taxon>Pseudomonadati</taxon>
        <taxon>Pseudomonadota</taxon>
        <taxon>Betaproteobacteria</taxon>
        <taxon>Burkholderiales</taxon>
        <taxon>Alcaligenaceae</taxon>
        <taxon>Pigmentiphaga</taxon>
    </lineage>
</organism>
<evidence type="ECO:0000313" key="9">
    <source>
        <dbReference type="EMBL" id="QEI06270.1"/>
    </source>
</evidence>
<comment type="catalytic activity">
    <reaction evidence="7">
        <text>a (3R)-hydroxyacyl-[ACP] + UDP-N-acetyl-alpha-D-glucosamine = a UDP-3-O-[(3R)-3-hydroxyacyl]-N-acetyl-alpha-D-glucosamine + holo-[ACP]</text>
        <dbReference type="Rhea" id="RHEA:67812"/>
        <dbReference type="Rhea" id="RHEA-COMP:9685"/>
        <dbReference type="Rhea" id="RHEA-COMP:9945"/>
        <dbReference type="ChEBI" id="CHEBI:57705"/>
        <dbReference type="ChEBI" id="CHEBI:64479"/>
        <dbReference type="ChEBI" id="CHEBI:78827"/>
        <dbReference type="ChEBI" id="CHEBI:173225"/>
        <dbReference type="EC" id="2.3.1.129"/>
    </reaction>
</comment>
<dbReference type="PANTHER" id="PTHR43480">
    <property type="entry name" value="ACYL-[ACYL-CARRIER-PROTEIN]--UDP-N-ACETYLGLUCOSAMINE O-ACYLTRANSFERASE"/>
    <property type="match status" value="1"/>
</dbReference>
<keyword evidence="7" id="KW-0963">Cytoplasm</keyword>
<keyword evidence="3 7" id="KW-0808">Transferase</keyword>
<gene>
    <name evidence="7 9" type="primary">lpxA</name>
    <name evidence="9" type="ORF">FXN63_10795</name>
</gene>
<dbReference type="EC" id="2.3.1.129" evidence="7"/>
<dbReference type="GO" id="GO:0008780">
    <property type="term" value="F:acyl-[acyl-carrier-protein]-UDP-N-acetylglucosamine O-acyltransferase activity"/>
    <property type="evidence" value="ECO:0007669"/>
    <property type="project" value="UniProtKB-UniRule"/>
</dbReference>
<dbReference type="InterPro" id="IPR029098">
    <property type="entry name" value="Acetyltransf_C"/>
</dbReference>
<dbReference type="InterPro" id="IPR011004">
    <property type="entry name" value="Trimer_LpxA-like_sf"/>
</dbReference>
<dbReference type="AlphaFoldDB" id="A0A5C0AZI6"/>
<dbReference type="GO" id="GO:0005737">
    <property type="term" value="C:cytoplasm"/>
    <property type="evidence" value="ECO:0007669"/>
    <property type="project" value="UniProtKB-SubCell"/>
</dbReference>
<sequence>MTRIHPTAIVDPAAQLDSSVTVGAYTLIGPNVRIDAGTTIGPHCVFDGHTTIGRDNQFFQFSSIGAVPQDKKYRNEPTQLIIGDRNVIREFATFHVGTAQDDGITRLGDDNWIMSYVHLAHDCKVGNNTIFANNAALAGHVKVGDYVILGGFTTVHQFVQIGAHAMTAMASALLQDLPPYVTVAGNVARPYGINVEGLKRRGFSSEEIAALRAAFKHLYREGHSLADARAAIIERQATQPAAAGVLQTMLDFLDSASRGIVR</sequence>
<dbReference type="RefSeq" id="WP_148814709.1">
    <property type="nucleotide sequence ID" value="NZ_CP043046.1"/>
</dbReference>
<comment type="function">
    <text evidence="7">Involved in the biosynthesis of lipid A, a phosphorylated glycolipid that anchors the lipopolysaccharide to the outer membrane of the cell.</text>
</comment>
<evidence type="ECO:0000313" key="10">
    <source>
        <dbReference type="Proteomes" id="UP000325161"/>
    </source>
</evidence>
<protein>
    <recommendedName>
        <fullName evidence="7">Acyl-[acyl-carrier-protein]--UDP-N-acetylglucosamine O-acyltransferase</fullName>
        <shortName evidence="7">UDP-N-acetylglucosamine acyltransferase</shortName>
        <ecNumber evidence="7">2.3.1.129</ecNumber>
    </recommendedName>
</protein>
<reference evidence="9 10" key="1">
    <citation type="submission" date="2019-08" db="EMBL/GenBank/DDBJ databases">
        <title>Amphibian skin-associated Pigmentiphaga: genome sequence and occurrence across geography and hosts.</title>
        <authorList>
            <person name="Bletz M.C."/>
            <person name="Bunk B."/>
            <person name="Sproeer C."/>
            <person name="Biwer P."/>
            <person name="Reiter S."/>
            <person name="Rabemananjara F.C.E."/>
            <person name="Schulz S."/>
            <person name="Overmann J."/>
            <person name="Vences M."/>
        </authorList>
    </citation>
    <scope>NUCLEOTIDE SEQUENCE [LARGE SCALE GENOMIC DNA]</scope>
    <source>
        <strain evidence="9 10">Mada1488</strain>
    </source>
</reference>
<dbReference type="GO" id="GO:0016020">
    <property type="term" value="C:membrane"/>
    <property type="evidence" value="ECO:0007669"/>
    <property type="project" value="GOC"/>
</dbReference>
<dbReference type="KEGG" id="pacr:FXN63_10795"/>
<evidence type="ECO:0000256" key="3">
    <source>
        <dbReference type="ARBA" id="ARBA00022679"/>
    </source>
</evidence>
<keyword evidence="6 7" id="KW-0012">Acyltransferase</keyword>
<dbReference type="InterPro" id="IPR037157">
    <property type="entry name" value="Acetyltransf_C_sf"/>
</dbReference>
<dbReference type="HAMAP" id="MF_00387">
    <property type="entry name" value="LpxA"/>
    <property type="match status" value="1"/>
</dbReference>
<keyword evidence="1 7" id="KW-0444">Lipid biosynthesis</keyword>
<dbReference type="Gene3D" id="2.160.10.10">
    <property type="entry name" value="Hexapeptide repeat proteins"/>
    <property type="match status" value="1"/>
</dbReference>
<comment type="subunit">
    <text evidence="7">Homotrimer.</text>
</comment>
<dbReference type="OrthoDB" id="9807278at2"/>
<dbReference type="InterPro" id="IPR001451">
    <property type="entry name" value="Hexapep"/>
</dbReference>
<evidence type="ECO:0000256" key="1">
    <source>
        <dbReference type="ARBA" id="ARBA00022516"/>
    </source>
</evidence>
<comment type="subcellular location">
    <subcellularLocation>
        <location evidence="7">Cytoplasm</location>
    </subcellularLocation>
</comment>
<dbReference type="Proteomes" id="UP000325161">
    <property type="component" value="Chromosome"/>
</dbReference>
<dbReference type="CDD" id="cd03351">
    <property type="entry name" value="LbH_UDP-GlcNAc_AT"/>
    <property type="match status" value="1"/>
</dbReference>
<comment type="similarity">
    <text evidence="7">Belongs to the transferase hexapeptide repeat family. LpxA subfamily.</text>
</comment>
<evidence type="ECO:0000256" key="7">
    <source>
        <dbReference type="HAMAP-Rule" id="MF_00387"/>
    </source>
</evidence>
<keyword evidence="10" id="KW-1185">Reference proteome</keyword>
<dbReference type="Gene3D" id="1.20.1180.10">
    <property type="entry name" value="Udp N-acetylglucosamine O-acyltransferase, C-terminal domain"/>
    <property type="match status" value="1"/>
</dbReference>
<evidence type="ECO:0000256" key="5">
    <source>
        <dbReference type="ARBA" id="ARBA00023098"/>
    </source>
</evidence>
<dbReference type="PANTHER" id="PTHR43480:SF1">
    <property type="entry name" value="ACYL-[ACYL-CARRIER-PROTEIN]--UDP-N-ACETYLGLUCOSAMINE O-ACYLTRANSFERASE, MITOCHONDRIAL-RELATED"/>
    <property type="match status" value="1"/>
</dbReference>
<dbReference type="PIRSF" id="PIRSF000456">
    <property type="entry name" value="UDP-GlcNAc_acltr"/>
    <property type="match status" value="1"/>
</dbReference>
<evidence type="ECO:0000256" key="2">
    <source>
        <dbReference type="ARBA" id="ARBA00022556"/>
    </source>
</evidence>
<name>A0A5C0AZI6_9BURK</name>
<dbReference type="NCBIfam" id="NF003657">
    <property type="entry name" value="PRK05289.1"/>
    <property type="match status" value="1"/>
</dbReference>
<keyword evidence="5 7" id="KW-0443">Lipid metabolism</keyword>
<dbReference type="Pfam" id="PF13720">
    <property type="entry name" value="Acetyltransf_11"/>
    <property type="match status" value="1"/>
</dbReference>
<dbReference type="GO" id="GO:0009245">
    <property type="term" value="P:lipid A biosynthetic process"/>
    <property type="evidence" value="ECO:0007669"/>
    <property type="project" value="UniProtKB-UniRule"/>
</dbReference>
<dbReference type="UniPathway" id="UPA00359">
    <property type="reaction ID" value="UER00477"/>
</dbReference>
<evidence type="ECO:0000259" key="8">
    <source>
        <dbReference type="Pfam" id="PF13720"/>
    </source>
</evidence>
<dbReference type="NCBIfam" id="TIGR01852">
    <property type="entry name" value="lipid_A_lpxA"/>
    <property type="match status" value="1"/>
</dbReference>
<dbReference type="SUPFAM" id="SSF51161">
    <property type="entry name" value="Trimeric LpxA-like enzymes"/>
    <property type="match status" value="1"/>
</dbReference>
<evidence type="ECO:0000256" key="4">
    <source>
        <dbReference type="ARBA" id="ARBA00022737"/>
    </source>
</evidence>
<evidence type="ECO:0000256" key="6">
    <source>
        <dbReference type="ARBA" id="ARBA00023315"/>
    </source>
</evidence>
<dbReference type="EMBL" id="CP043046">
    <property type="protein sequence ID" value="QEI06270.1"/>
    <property type="molecule type" value="Genomic_DNA"/>
</dbReference>
<feature type="domain" description="UDP N-acetylglucosamine O-acyltransferase C-terminal" evidence="8">
    <location>
        <begin position="176"/>
        <end position="261"/>
    </location>
</feature>
<accession>A0A5C0AZI6</accession>
<proteinExistence type="inferred from homology"/>